<dbReference type="Proteomes" id="UP001148629">
    <property type="component" value="Unassembled WGS sequence"/>
</dbReference>
<keyword evidence="2" id="KW-1185">Reference proteome</keyword>
<comment type="caution">
    <text evidence="1">The sequence shown here is derived from an EMBL/GenBank/DDBJ whole genome shotgun (WGS) entry which is preliminary data.</text>
</comment>
<reference evidence="1" key="1">
    <citation type="submission" date="2022-08" db="EMBL/GenBank/DDBJ databases">
        <title>Genome Sequence of Fusarium decemcellulare.</title>
        <authorList>
            <person name="Buettner E."/>
        </authorList>
    </citation>
    <scope>NUCLEOTIDE SEQUENCE</scope>
    <source>
        <strain evidence="1">Babe19</strain>
    </source>
</reference>
<accession>A0ACC1SD13</accession>
<gene>
    <name evidence="1" type="ORF">NM208_g6545</name>
</gene>
<evidence type="ECO:0000313" key="2">
    <source>
        <dbReference type="Proteomes" id="UP001148629"/>
    </source>
</evidence>
<evidence type="ECO:0000313" key="1">
    <source>
        <dbReference type="EMBL" id="KAJ3536867.1"/>
    </source>
</evidence>
<name>A0ACC1SD13_9HYPO</name>
<dbReference type="EMBL" id="JANRMS010000613">
    <property type="protein sequence ID" value="KAJ3536867.1"/>
    <property type="molecule type" value="Genomic_DNA"/>
</dbReference>
<sequence length="257" mass="29226">MARLQGLFKTDDIRQISPYFAPPSRIDSDIPHHKEIDGISIRYRSKADKIRPLLPEFFSIEENPIVTVLVIKYGNSPVGPYNELIHYIEVEWKGKIYDYNFLLLVDNEDSIYSGREMFGFPKVSATFDLTMEPDGRTGFYHAAVRRPSSVSIVEVLFKAAREVKEPWKNLKQNKGLTIRVVPTPCGIDGGRPIVRQVVELGMKLSGGEVHEGVGSISFPIQSEFDPFYKFPVEEYLSCVLLRNVSATMDPIPVFYDF</sequence>
<proteinExistence type="predicted"/>
<protein>
    <submittedName>
        <fullName evidence="1">Uncharacterized protein</fullName>
    </submittedName>
</protein>
<organism evidence="1 2">
    <name type="scientific">Fusarium decemcellulare</name>
    <dbReference type="NCBI Taxonomy" id="57161"/>
    <lineage>
        <taxon>Eukaryota</taxon>
        <taxon>Fungi</taxon>
        <taxon>Dikarya</taxon>
        <taxon>Ascomycota</taxon>
        <taxon>Pezizomycotina</taxon>
        <taxon>Sordariomycetes</taxon>
        <taxon>Hypocreomycetidae</taxon>
        <taxon>Hypocreales</taxon>
        <taxon>Nectriaceae</taxon>
        <taxon>Fusarium</taxon>
        <taxon>Fusarium decemcellulare species complex</taxon>
    </lineage>
</organism>